<feature type="region of interest" description="Disordered" evidence="17">
    <location>
        <begin position="302"/>
        <end position="329"/>
    </location>
</feature>
<evidence type="ECO:0000256" key="16">
    <source>
        <dbReference type="ARBA" id="ARBA00045407"/>
    </source>
</evidence>
<evidence type="ECO:0000256" key="3">
    <source>
        <dbReference type="ARBA" id="ARBA00004593"/>
    </source>
</evidence>
<feature type="compositionally biased region" description="Basic and acidic residues" evidence="17">
    <location>
        <begin position="158"/>
        <end position="177"/>
    </location>
</feature>
<evidence type="ECO:0000256" key="18">
    <source>
        <dbReference type="SAM" id="SignalP"/>
    </source>
</evidence>
<reference evidence="20" key="1">
    <citation type="journal article" date="2015" name="Genome Biol. Evol.">
        <title>Physical Mapping and Refinement of the Painted Turtle Genome (Chrysemys picta) Inform Amniote Genome Evolution and Challenge Turtle-Bird Chromosomal Conservation.</title>
        <authorList>
            <person name="Badenhorst D."/>
            <person name="Hillier L.W."/>
            <person name="Literman R."/>
            <person name="Montiel E.E."/>
            <person name="Radhakrishnan S."/>
            <person name="Shen Y."/>
            <person name="Minx P."/>
            <person name="Janes D.E."/>
            <person name="Warren W.C."/>
            <person name="Edwards S.V."/>
            <person name="Valenzuela N."/>
        </authorList>
    </citation>
    <scope>NUCLEOTIDE SEQUENCE [LARGE SCALE GENOMIC DNA]</scope>
</reference>
<feature type="compositionally biased region" description="Polar residues" evidence="17">
    <location>
        <begin position="523"/>
        <end position="538"/>
    </location>
</feature>
<evidence type="ECO:0000256" key="15">
    <source>
        <dbReference type="ARBA" id="ARBA00042018"/>
    </source>
</evidence>
<feature type="compositionally biased region" description="Basic and acidic residues" evidence="17">
    <location>
        <begin position="539"/>
        <end position="549"/>
    </location>
</feature>
<reference evidence="20" key="2">
    <citation type="submission" date="2025-08" db="UniProtKB">
        <authorList>
            <consortium name="Ensembl"/>
        </authorList>
    </citation>
    <scope>IDENTIFICATION</scope>
</reference>
<feature type="region of interest" description="Disordered" evidence="17">
    <location>
        <begin position="440"/>
        <end position="556"/>
    </location>
</feature>
<feature type="compositionally biased region" description="Polar residues" evidence="17">
    <location>
        <begin position="473"/>
        <end position="489"/>
    </location>
</feature>
<keyword evidence="5" id="KW-0272">Extracellular matrix</keyword>
<feature type="domain" description="SEA" evidence="19">
    <location>
        <begin position="226"/>
        <end position="344"/>
    </location>
</feature>
<dbReference type="AlphaFoldDB" id="A0A8C3IFI2"/>
<keyword evidence="4" id="KW-0964">Secreted</keyword>
<dbReference type="Gene3D" id="3.30.70.960">
    <property type="entry name" value="SEA domain"/>
    <property type="match status" value="2"/>
</dbReference>
<dbReference type="Ensembl" id="ENSCPBT00000038848.1">
    <property type="protein sequence ID" value="ENSCPBP00000033044.1"/>
    <property type="gene ID" value="ENSCPBG00000023153.1"/>
</dbReference>
<organism evidence="20 21">
    <name type="scientific">Chrysemys picta bellii</name>
    <name type="common">Western painted turtle</name>
    <name type="synonym">Emys bellii</name>
    <dbReference type="NCBI Taxonomy" id="8478"/>
    <lineage>
        <taxon>Eukaryota</taxon>
        <taxon>Metazoa</taxon>
        <taxon>Chordata</taxon>
        <taxon>Craniata</taxon>
        <taxon>Vertebrata</taxon>
        <taxon>Euteleostomi</taxon>
        <taxon>Archelosauria</taxon>
        <taxon>Testudinata</taxon>
        <taxon>Testudines</taxon>
        <taxon>Cryptodira</taxon>
        <taxon>Durocryptodira</taxon>
        <taxon>Testudinoidea</taxon>
        <taxon>Emydidae</taxon>
        <taxon>Chrysemys</taxon>
    </lineage>
</organism>
<dbReference type="PROSITE" id="PS50024">
    <property type="entry name" value="SEA"/>
    <property type="match status" value="2"/>
</dbReference>
<evidence type="ECO:0000256" key="2">
    <source>
        <dbReference type="ARBA" id="ARBA00004504"/>
    </source>
</evidence>
<dbReference type="GO" id="GO:0033165">
    <property type="term" value="C:interphotoreceptor matrix"/>
    <property type="evidence" value="ECO:0007669"/>
    <property type="project" value="UniProtKB-SubCell"/>
</dbReference>
<feature type="region of interest" description="Disordered" evidence="17">
    <location>
        <begin position="158"/>
        <end position="202"/>
    </location>
</feature>
<feature type="signal peptide" evidence="18">
    <location>
        <begin position="1"/>
        <end position="20"/>
    </location>
</feature>
<evidence type="ECO:0000256" key="12">
    <source>
        <dbReference type="ARBA" id="ARBA00023273"/>
    </source>
</evidence>
<evidence type="ECO:0000259" key="19">
    <source>
        <dbReference type="PROSITE" id="PS50024"/>
    </source>
</evidence>
<keyword evidence="7 18" id="KW-0732">Signal</keyword>
<feature type="compositionally biased region" description="Basic and acidic residues" evidence="17">
    <location>
        <begin position="452"/>
        <end position="465"/>
    </location>
</feature>
<evidence type="ECO:0000256" key="7">
    <source>
        <dbReference type="ARBA" id="ARBA00022729"/>
    </source>
</evidence>
<name>A0A8C3IFI2_CHRPI</name>
<proteinExistence type="predicted"/>
<dbReference type="SUPFAM" id="SSF82671">
    <property type="entry name" value="SEA domain"/>
    <property type="match status" value="2"/>
</dbReference>
<keyword evidence="9" id="KW-0730">Sialic acid</keyword>
<dbReference type="Pfam" id="PF01390">
    <property type="entry name" value="SEA"/>
    <property type="match status" value="2"/>
</dbReference>
<dbReference type="GO" id="GO:0001917">
    <property type="term" value="C:photoreceptor inner segment"/>
    <property type="evidence" value="ECO:0007669"/>
    <property type="project" value="UniProtKB-SubCell"/>
</dbReference>
<accession>A0A8C3IFI2</accession>
<sequence>MHLKTGLIFLVICLALQVQGSKEIPNKINRNEAKQLADKTERTTKRSRVSTIRRIFDMAKHRTKRSSIFPTGVKVCPQESVKQILASHQAYYRLRVCQEAVWEAFRIFLDRIPDTNEYQNWVNACQRETFCIFDIGKNFSNSQEHLEIIQRRVKHRPFQERKDEISTEKTGGKKLEDISSLSTGAPNVSPPPYASAPNGTLHNEIVNDTKTPVKPEVTNTVPELPVEQMVEFSVTLINQEYTTELNDPNSPQYQELAGKFQHQMQKIFEKLPGFKEIHVLGFRSSSTVARYVVNFERDSSEVKGTGDDISTIGSNKVENEKSPLSSKEEEEIPGIKFTVTDLQQLVAMALQEDQSLIMDLGTLQFTNEAIKPSSDSDNDIKSVVTIAPAGTESDDGLSAELPLGYPSPAMVEQTGDDLISEYTTGSTMLSGDISENFISSKPAFPAKPSSEWAKEQESESLKETEDMNIIIDHQSSTVPFSTLDSTDGSLKSEDSDLPPPADESASNDLSTRESEVPAEQVVTLASYTTPPNFLQPSDQKSEAERKKEQTVSTDLGVSQDSLSGQAVKIIDPPESSGDDILSTDRTLPFFIDSSDHSTSLPEEVIIATLPIDQIKLLPAVTSPPHSHSIIIDQTFEVTGSPAAESSIPTGFETGVQDIAAELDRVNTMTTVTMDEVEYGSGYISGSESQPAEATPAPTLKYVTTSSMTTATKGKELVVFFSLRVTNMHFSDDLFNRSSLEYRALEQQFMQLLLPYLQSNLTGFKQLEILNFRNGSVIVNSKMKFAKTVPYNITEAVHCVLEDFCDAAAQRLNLEIDSYSLDIEPADRADPCKFMACDEFSECITNEWTKEADCLCKPGYASRDGLPCRSLCEMQPHLCVNGGKCDLVPGKGAVCRSPDDITKPRLTS</sequence>
<dbReference type="InterPro" id="IPR039861">
    <property type="entry name" value="IMPG"/>
</dbReference>
<feature type="compositionally biased region" description="Low complexity" evidence="17">
    <location>
        <begin position="440"/>
        <end position="450"/>
    </location>
</feature>
<evidence type="ECO:0000256" key="6">
    <source>
        <dbReference type="ARBA" id="ARBA00022674"/>
    </source>
</evidence>
<comment type="function">
    <text evidence="16">Chondroitin sulfate-, heparin- and hyaluronan-binding protein. May serve to form a basic macromolecular scaffold comprising the insoluble interphotoreceptor matrix.</text>
</comment>
<dbReference type="PANTHER" id="PTHR12199">
    <property type="entry name" value="INTERPHOTORECEPTOR MATRIX PROTEOGLYCAN"/>
    <property type="match status" value="1"/>
</dbReference>
<keyword evidence="13" id="KW-0373">Hyaluronic acid</keyword>
<evidence type="ECO:0000256" key="8">
    <source>
        <dbReference type="ARBA" id="ARBA00022737"/>
    </source>
</evidence>
<comment type="subcellular location">
    <subcellularLocation>
        <location evidence="2">Cell projection</location>
        <location evidence="2">Cilium</location>
        <location evidence="2">Photoreceptor outer segment</location>
    </subcellularLocation>
    <subcellularLocation>
        <location evidence="1">Photoreceptor inner segment</location>
    </subcellularLocation>
    <subcellularLocation>
        <location evidence="3">Secreted</location>
        <location evidence="3">Extracellular space</location>
        <location evidence="3">Extracellular matrix</location>
        <location evidence="3">Interphotoreceptor matrix</location>
    </subcellularLocation>
</comment>
<keyword evidence="21" id="KW-1185">Reference proteome</keyword>
<dbReference type="GO" id="GO:0001750">
    <property type="term" value="C:photoreceptor outer segment"/>
    <property type="evidence" value="ECO:0007669"/>
    <property type="project" value="UniProtKB-SubCell"/>
</dbReference>
<evidence type="ECO:0000256" key="10">
    <source>
        <dbReference type="ARBA" id="ARBA00023170"/>
    </source>
</evidence>
<dbReference type="SMART" id="SM00200">
    <property type="entry name" value="SEA"/>
    <property type="match status" value="2"/>
</dbReference>
<dbReference type="GeneTree" id="ENSGT00530000063503"/>
<evidence type="ECO:0000256" key="17">
    <source>
        <dbReference type="SAM" id="MobiDB-lite"/>
    </source>
</evidence>
<dbReference type="GO" id="GO:0008201">
    <property type="term" value="F:heparin binding"/>
    <property type="evidence" value="ECO:0007669"/>
    <property type="project" value="UniProtKB-KW"/>
</dbReference>
<evidence type="ECO:0000256" key="4">
    <source>
        <dbReference type="ARBA" id="ARBA00022525"/>
    </source>
</evidence>
<dbReference type="InterPro" id="IPR000082">
    <property type="entry name" value="SEA_dom"/>
</dbReference>
<keyword evidence="8" id="KW-0677">Repeat</keyword>
<dbReference type="GO" id="GO:0005540">
    <property type="term" value="F:hyaluronic acid binding"/>
    <property type="evidence" value="ECO:0007669"/>
    <property type="project" value="UniProtKB-KW"/>
</dbReference>
<reference evidence="20" key="3">
    <citation type="submission" date="2025-09" db="UniProtKB">
        <authorList>
            <consortium name="Ensembl"/>
        </authorList>
    </citation>
    <scope>IDENTIFICATION</scope>
</reference>
<dbReference type="InterPro" id="IPR036364">
    <property type="entry name" value="SEA_dom_sf"/>
</dbReference>
<dbReference type="Proteomes" id="UP000694380">
    <property type="component" value="Chromosome 3"/>
</dbReference>
<gene>
    <name evidence="20" type="primary">IMPG1</name>
</gene>
<evidence type="ECO:0000256" key="14">
    <source>
        <dbReference type="ARBA" id="ARBA00040753"/>
    </source>
</evidence>
<keyword evidence="6" id="KW-0358">Heparin-binding</keyword>
<keyword evidence="11" id="KW-0325">Glycoprotein</keyword>
<feature type="chain" id="PRO_5034205783" description="Interphotoreceptor matrix proteoglycan 1" evidence="18">
    <location>
        <begin position="21"/>
        <end position="907"/>
    </location>
</feature>
<evidence type="ECO:0000313" key="21">
    <source>
        <dbReference type="Proteomes" id="UP000694380"/>
    </source>
</evidence>
<dbReference type="OMA" id="VCQQETF"/>
<evidence type="ECO:0000256" key="13">
    <source>
        <dbReference type="ARBA" id="ARBA00023290"/>
    </source>
</evidence>
<keyword evidence="10" id="KW-0675">Receptor</keyword>
<dbReference type="GO" id="GO:0007601">
    <property type="term" value="P:visual perception"/>
    <property type="evidence" value="ECO:0007669"/>
    <property type="project" value="InterPro"/>
</dbReference>
<evidence type="ECO:0000256" key="11">
    <source>
        <dbReference type="ARBA" id="ARBA00023180"/>
    </source>
</evidence>
<dbReference type="GO" id="GO:0030198">
    <property type="term" value="P:extracellular matrix organization"/>
    <property type="evidence" value="ECO:0007669"/>
    <property type="project" value="Ensembl"/>
</dbReference>
<keyword evidence="12" id="KW-0966">Cell projection</keyword>
<protein>
    <recommendedName>
        <fullName evidence="14">Interphotoreceptor matrix proteoglycan 1</fullName>
    </recommendedName>
    <alternativeName>
        <fullName evidence="15">Sialoprotein associated with cones and rods</fullName>
    </alternativeName>
</protein>
<evidence type="ECO:0000256" key="9">
    <source>
        <dbReference type="ARBA" id="ARBA00022981"/>
    </source>
</evidence>
<evidence type="ECO:0000313" key="20">
    <source>
        <dbReference type="Ensembl" id="ENSCPBP00000033044.1"/>
    </source>
</evidence>
<evidence type="ECO:0000256" key="5">
    <source>
        <dbReference type="ARBA" id="ARBA00022530"/>
    </source>
</evidence>
<dbReference type="PANTHER" id="PTHR12199:SF3">
    <property type="entry name" value="INTERPHOTORECEPTOR MATRIX PROTEOGLYCAN 1"/>
    <property type="match status" value="1"/>
</dbReference>
<feature type="domain" description="SEA" evidence="19">
    <location>
        <begin position="714"/>
        <end position="827"/>
    </location>
</feature>
<evidence type="ECO:0000256" key="1">
    <source>
        <dbReference type="ARBA" id="ARBA00004437"/>
    </source>
</evidence>